<dbReference type="eggNOG" id="arCOG01824">
    <property type="taxonomic scope" value="Archaea"/>
</dbReference>
<reference evidence="1 2" key="1">
    <citation type="journal article" date="2011" name="J. Bacteriol.">
        <title>Complete genome sequence of the hyperthermophilic, piezophilic, heterotrophic, and carboxydotrophic archaeon Thermococcus barophilus MP.</title>
        <authorList>
            <person name="Vannier P."/>
            <person name="Marteinsson V.T."/>
            <person name="Fridjonsson O.H."/>
            <person name="Oger P."/>
            <person name="Jebbar M."/>
        </authorList>
    </citation>
    <scope>NUCLEOTIDE SEQUENCE [LARGE SCALE GENOMIC DNA]</scope>
    <source>
        <strain evidence="2">DSM 11836 / MP</strain>
    </source>
</reference>
<dbReference type="RefSeq" id="WP_013467481.1">
    <property type="nucleotide sequence ID" value="NC_014804.1"/>
</dbReference>
<dbReference type="Proteomes" id="UP000007478">
    <property type="component" value="Chromosome"/>
</dbReference>
<dbReference type="GO" id="GO:0097588">
    <property type="term" value="P:archaeal or bacterial-type flagellum-dependent cell motility"/>
    <property type="evidence" value="ECO:0007669"/>
    <property type="project" value="InterPro"/>
</dbReference>
<gene>
    <name evidence="1" type="ordered locus">TERMP_01207</name>
</gene>
<dbReference type="GeneID" id="10041524"/>
<evidence type="ECO:0000313" key="1">
    <source>
        <dbReference type="EMBL" id="ADT84183.1"/>
    </source>
</evidence>
<proteinExistence type="predicted"/>
<dbReference type="InterPro" id="IPR002774">
    <property type="entry name" value="Flagellin_arc-type"/>
</dbReference>
<name>F0LGX5_THEBM</name>
<dbReference type="EMBL" id="CP002372">
    <property type="protein sequence ID" value="ADT84183.1"/>
    <property type="molecule type" value="Genomic_DNA"/>
</dbReference>
<protein>
    <submittedName>
        <fullName evidence="1">Flagella protein F-like protein</fullName>
    </submittedName>
</protein>
<dbReference type="HOGENOM" id="CLU_1575034_0_0_2"/>
<dbReference type="PANTHER" id="PTHR42200:SF2">
    <property type="entry name" value="ARCHAEAL FLAGELLA-RELATED PROTEIN F"/>
    <property type="match status" value="1"/>
</dbReference>
<keyword evidence="2" id="KW-1185">Reference proteome</keyword>
<dbReference type="OrthoDB" id="62189at2157"/>
<dbReference type="GO" id="GO:0005198">
    <property type="term" value="F:structural molecule activity"/>
    <property type="evidence" value="ECO:0007669"/>
    <property type="project" value="InterPro"/>
</dbReference>
<dbReference type="PANTHER" id="PTHR42200">
    <property type="entry name" value="ARCHAEAL FLAGELLA-RELATED PROTEIN F-RELATED"/>
    <property type="match status" value="1"/>
</dbReference>
<dbReference type="KEGG" id="tba:TERMP_01207"/>
<dbReference type="AlphaFoldDB" id="F0LGX5"/>
<evidence type="ECO:0000313" key="2">
    <source>
        <dbReference type="Proteomes" id="UP000007478"/>
    </source>
</evidence>
<accession>F0LGX5</accession>
<organism evidence="1 2">
    <name type="scientific">Thermococcus barophilus (strain DSM 11836 / MP)</name>
    <dbReference type="NCBI Taxonomy" id="391623"/>
    <lineage>
        <taxon>Archaea</taxon>
        <taxon>Methanobacteriati</taxon>
        <taxon>Methanobacteriota</taxon>
        <taxon>Thermococci</taxon>
        <taxon>Thermococcales</taxon>
        <taxon>Thermococcaceae</taxon>
        <taxon>Thermococcus</taxon>
    </lineage>
</organism>
<sequence>MGFSVSASFALLLTVTLISFAIMYTAIDNTYSNVLDAIEDHANIVTITKSSQLYVSLYDYTTQLNVSVYDVIFNITNSGTTLSPPRWNFVYDGVLTSTNIDIENKQYIVPGDSLLLTVLNVPKTTDVHALVVVTETGCNLKFKWRWIWLNQTAGTGTVEVINSAWYCPREG</sequence>